<keyword evidence="1" id="KW-0812">Transmembrane</keyword>
<keyword evidence="1" id="KW-1133">Transmembrane helix</keyword>
<sequence>MTDSLEDKNNSLQDELVFPVDAYSLKPIRNYFLLGLVISIFTFLIFGEYQNTDRLVKNYSILFINLFFVALFIYRKCIGIGIFDRHIRKKDIKVFSKLFPVLFVVLGHMLGFVVISIIFRG</sequence>
<name>A0A809RI85_9PROT</name>
<feature type="transmembrane region" description="Helical" evidence="1">
    <location>
        <begin position="98"/>
        <end position="119"/>
    </location>
</feature>
<organism evidence="2 3">
    <name type="scientific">Sulfuriferula nivalis</name>
    <dbReference type="NCBI Taxonomy" id="2675298"/>
    <lineage>
        <taxon>Bacteria</taxon>
        <taxon>Pseudomonadati</taxon>
        <taxon>Pseudomonadota</taxon>
        <taxon>Betaproteobacteria</taxon>
        <taxon>Nitrosomonadales</taxon>
        <taxon>Sulfuricellaceae</taxon>
        <taxon>Sulfuriferula</taxon>
    </lineage>
</organism>
<keyword evidence="3" id="KW-1185">Reference proteome</keyword>
<dbReference type="EMBL" id="AP021881">
    <property type="protein sequence ID" value="BBP00554.1"/>
    <property type="molecule type" value="Genomic_DNA"/>
</dbReference>
<reference evidence="3" key="1">
    <citation type="submission" date="2019-11" db="EMBL/GenBank/DDBJ databases">
        <title>Isolation and characterization of a novel species in the genus Sulfuriferula.</title>
        <authorList>
            <person name="Mochizuki J."/>
            <person name="Kojima H."/>
            <person name="Fukui M."/>
        </authorList>
    </citation>
    <scope>NUCLEOTIDE SEQUENCE [LARGE SCALE GENOMIC DNA]</scope>
    <source>
        <strain evidence="3">SGTM</strain>
    </source>
</reference>
<dbReference type="AlphaFoldDB" id="A0A809RI85"/>
<dbReference type="KEGG" id="sniv:SFSGTM_12620"/>
<accession>A0A809RI85</accession>
<dbReference type="RefSeq" id="WP_162084472.1">
    <property type="nucleotide sequence ID" value="NZ_AP021881.1"/>
</dbReference>
<evidence type="ECO:0000256" key="1">
    <source>
        <dbReference type="SAM" id="Phobius"/>
    </source>
</evidence>
<keyword evidence="1" id="KW-0472">Membrane</keyword>
<evidence type="ECO:0000313" key="3">
    <source>
        <dbReference type="Proteomes" id="UP000463939"/>
    </source>
</evidence>
<dbReference type="Proteomes" id="UP000463939">
    <property type="component" value="Chromosome"/>
</dbReference>
<protein>
    <submittedName>
        <fullName evidence="2">Uncharacterized protein</fullName>
    </submittedName>
</protein>
<gene>
    <name evidence="2" type="ORF">SFSGTM_12620</name>
</gene>
<feature type="transmembrane region" description="Helical" evidence="1">
    <location>
        <begin position="59"/>
        <end position="77"/>
    </location>
</feature>
<proteinExistence type="predicted"/>
<feature type="transmembrane region" description="Helical" evidence="1">
    <location>
        <begin position="31"/>
        <end position="47"/>
    </location>
</feature>
<evidence type="ECO:0000313" key="2">
    <source>
        <dbReference type="EMBL" id="BBP00554.1"/>
    </source>
</evidence>